<protein>
    <submittedName>
        <fullName evidence="1">Uncharacterized protein</fullName>
    </submittedName>
</protein>
<evidence type="ECO:0000313" key="1">
    <source>
        <dbReference type="EMBL" id="KAI4376084.1"/>
    </source>
</evidence>
<keyword evidence="2" id="KW-1185">Reference proteome</keyword>
<comment type="caution">
    <text evidence="1">The sequence shown here is derived from an EMBL/GenBank/DDBJ whole genome shotgun (WGS) entry which is preliminary data.</text>
</comment>
<accession>A0ACB9REN1</accession>
<evidence type="ECO:0000313" key="2">
    <source>
        <dbReference type="Proteomes" id="UP001057402"/>
    </source>
</evidence>
<dbReference type="EMBL" id="CM042883">
    <property type="protein sequence ID" value="KAI4376084.1"/>
    <property type="molecule type" value="Genomic_DNA"/>
</dbReference>
<gene>
    <name evidence="1" type="ORF">MLD38_013878</name>
</gene>
<dbReference type="Proteomes" id="UP001057402">
    <property type="component" value="Chromosome 4"/>
</dbReference>
<organism evidence="1 2">
    <name type="scientific">Melastoma candidum</name>
    <dbReference type="NCBI Taxonomy" id="119954"/>
    <lineage>
        <taxon>Eukaryota</taxon>
        <taxon>Viridiplantae</taxon>
        <taxon>Streptophyta</taxon>
        <taxon>Embryophyta</taxon>
        <taxon>Tracheophyta</taxon>
        <taxon>Spermatophyta</taxon>
        <taxon>Magnoliopsida</taxon>
        <taxon>eudicotyledons</taxon>
        <taxon>Gunneridae</taxon>
        <taxon>Pentapetalae</taxon>
        <taxon>rosids</taxon>
        <taxon>malvids</taxon>
        <taxon>Myrtales</taxon>
        <taxon>Melastomataceae</taxon>
        <taxon>Melastomatoideae</taxon>
        <taxon>Melastomateae</taxon>
        <taxon>Melastoma</taxon>
    </lineage>
</organism>
<name>A0ACB9REN1_9MYRT</name>
<sequence>MAPLHQMKETNALAMNKKIMSILADRDSAIRERNMAMADAKEALSARDEALRQREEALIQRDKALMERDNARAALQFWENSCSYPMVDGSYRGAKRLHRTPYSRADITDALAVAGVNVTDAFPISSISAEDVKPRMGKRAKESSRSAKAAGTPRKGKKVGEDLNIVVPNNEGKKTRNGWDGVEVGFNMVELNGSSMPVPVCSCTGTPRHCYKWGKGGWQSSCCTTNISEYPLPQVQNKRHGRMSGRKMSGGAFTKLVSRLVGEGYDLSVPLDLKKYWAKHGTNRYITIK</sequence>
<proteinExistence type="predicted"/>
<reference evidence="2" key="1">
    <citation type="journal article" date="2023" name="Front. Plant Sci.">
        <title>Chromosomal-level genome assembly of Melastoma candidum provides insights into trichome evolution.</title>
        <authorList>
            <person name="Zhong Y."/>
            <person name="Wu W."/>
            <person name="Sun C."/>
            <person name="Zou P."/>
            <person name="Liu Y."/>
            <person name="Dai S."/>
            <person name="Zhou R."/>
        </authorList>
    </citation>
    <scope>NUCLEOTIDE SEQUENCE [LARGE SCALE GENOMIC DNA]</scope>
</reference>